<comment type="caution">
    <text evidence="5">The sequence shown here is derived from an EMBL/GenBank/DDBJ whole genome shotgun (WGS) entry which is preliminary data.</text>
</comment>
<sequence>MRSTRFIHAVRVAATALALAAIAGCAHLPDRPAYGKADPAALRRYDGDWFDAARVGRVDILRALHDAGYPVDTTDSRGFAAVILASYDGQPAALDYLLSAGANACIGDRHGNTALMGALFKNEPDIARRLIDTRCPIDQTNGAGETALGFATLFNRFELIPLLVAHGANPNHVDRRGQSLLQLALTHDNTDAADALRKAGARP</sequence>
<protein>
    <submittedName>
        <fullName evidence="5">Ankyrin</fullName>
    </submittedName>
</protein>
<dbReference type="SMART" id="SM00248">
    <property type="entry name" value="ANK"/>
    <property type="match status" value="3"/>
</dbReference>
<dbReference type="PROSITE" id="PS50297">
    <property type="entry name" value="ANK_REP_REGION"/>
    <property type="match status" value="1"/>
</dbReference>
<evidence type="ECO:0000256" key="1">
    <source>
        <dbReference type="ARBA" id="ARBA00022737"/>
    </source>
</evidence>
<dbReference type="Pfam" id="PF12796">
    <property type="entry name" value="Ank_2"/>
    <property type="match status" value="1"/>
</dbReference>
<proteinExistence type="predicted"/>
<dbReference type="Pfam" id="PF13637">
    <property type="entry name" value="Ank_4"/>
    <property type="match status" value="1"/>
</dbReference>
<accession>A0A071MKR0</accession>
<keyword evidence="2 3" id="KW-0040">ANK repeat</keyword>
<evidence type="ECO:0000256" key="4">
    <source>
        <dbReference type="SAM" id="SignalP"/>
    </source>
</evidence>
<dbReference type="Gene3D" id="1.25.40.20">
    <property type="entry name" value="Ankyrin repeat-containing domain"/>
    <property type="match status" value="1"/>
</dbReference>
<evidence type="ECO:0000313" key="5">
    <source>
        <dbReference type="EMBL" id="KEA61434.1"/>
    </source>
</evidence>
<dbReference type="InterPro" id="IPR002110">
    <property type="entry name" value="Ankyrin_rpt"/>
</dbReference>
<feature type="signal peptide" evidence="4">
    <location>
        <begin position="1"/>
        <end position="23"/>
    </location>
</feature>
<feature type="chain" id="PRO_5001680233" evidence="4">
    <location>
        <begin position="24"/>
        <end position="203"/>
    </location>
</feature>
<dbReference type="InterPro" id="IPR036770">
    <property type="entry name" value="Ankyrin_rpt-contain_sf"/>
</dbReference>
<dbReference type="SUPFAM" id="SSF48403">
    <property type="entry name" value="Ankyrin repeat"/>
    <property type="match status" value="1"/>
</dbReference>
<dbReference type="PROSITE" id="PS51257">
    <property type="entry name" value="PROKAR_LIPOPROTEIN"/>
    <property type="match status" value="1"/>
</dbReference>
<evidence type="ECO:0000256" key="2">
    <source>
        <dbReference type="ARBA" id="ARBA00023043"/>
    </source>
</evidence>
<name>A0A071MKR0_9BURK</name>
<feature type="repeat" description="ANK" evidence="3">
    <location>
        <begin position="143"/>
        <end position="175"/>
    </location>
</feature>
<keyword evidence="1" id="KW-0677">Repeat</keyword>
<dbReference type="OrthoDB" id="671583at2"/>
<dbReference type="AlphaFoldDB" id="A0A071MKR0"/>
<reference evidence="5" key="1">
    <citation type="submission" date="2014-04" db="EMBL/GenBank/DDBJ databases">
        <title>In planta biocontrol of soil-borne Fusarium wilt of banana through a plant endophytic bacterium, Burkholderia cenocepacia 869T2.</title>
        <authorList>
            <person name="Ho Y.-N."/>
            <person name="Chiang H.-M."/>
            <person name="Chao C.-P."/>
            <person name="Su C.-C."/>
            <person name="Hsu H.-F."/>
            <person name="Guo C.-T."/>
            <person name="Hsieh J.-L."/>
            <person name="Huang C.-C."/>
        </authorList>
    </citation>
    <scope>NUCLEOTIDE SEQUENCE [LARGE SCALE GENOMIC DNA]</scope>
    <source>
        <strain evidence="5">869T2</strain>
    </source>
</reference>
<organism evidence="5">
    <name type="scientific">Burkholderia cenocepacia</name>
    <dbReference type="NCBI Taxonomy" id="95486"/>
    <lineage>
        <taxon>Bacteria</taxon>
        <taxon>Pseudomonadati</taxon>
        <taxon>Pseudomonadota</taxon>
        <taxon>Betaproteobacteria</taxon>
        <taxon>Burkholderiales</taxon>
        <taxon>Burkholderiaceae</taxon>
        <taxon>Burkholderia</taxon>
        <taxon>Burkholderia cepacia complex</taxon>
    </lineage>
</organism>
<keyword evidence="4" id="KW-0732">Signal</keyword>
<dbReference type="PROSITE" id="PS50088">
    <property type="entry name" value="ANK_REPEAT"/>
    <property type="match status" value="1"/>
</dbReference>
<dbReference type="PANTHER" id="PTHR24166">
    <property type="entry name" value="ROLLING PEBBLES, ISOFORM B"/>
    <property type="match status" value="1"/>
</dbReference>
<evidence type="ECO:0000256" key="3">
    <source>
        <dbReference type="PROSITE-ProRule" id="PRU00023"/>
    </source>
</evidence>
<gene>
    <name evidence="5" type="ORF">DT99_01205</name>
</gene>
<dbReference type="PANTHER" id="PTHR24166:SF48">
    <property type="entry name" value="PROTEIN VAPYRIN"/>
    <property type="match status" value="1"/>
</dbReference>
<dbReference type="InterPro" id="IPR050889">
    <property type="entry name" value="Dendritic_Spine_Reg/Scaffold"/>
</dbReference>
<dbReference type="EMBL" id="JJOA01000001">
    <property type="protein sequence ID" value="KEA61434.1"/>
    <property type="molecule type" value="Genomic_DNA"/>
</dbReference>